<evidence type="ECO:0000313" key="3">
    <source>
        <dbReference type="Proteomes" id="UP000236959"/>
    </source>
</evidence>
<dbReference type="AlphaFoldDB" id="A0A2S3UWV7"/>
<dbReference type="InterPro" id="IPR000157">
    <property type="entry name" value="TIR_dom"/>
</dbReference>
<evidence type="ECO:0000313" key="2">
    <source>
        <dbReference type="EMBL" id="POF32195.1"/>
    </source>
</evidence>
<organism evidence="2 3">
    <name type="scientific">Roseibium marinum</name>
    <dbReference type="NCBI Taxonomy" id="281252"/>
    <lineage>
        <taxon>Bacteria</taxon>
        <taxon>Pseudomonadati</taxon>
        <taxon>Pseudomonadota</taxon>
        <taxon>Alphaproteobacteria</taxon>
        <taxon>Hyphomicrobiales</taxon>
        <taxon>Stappiaceae</taxon>
        <taxon>Roseibium</taxon>
    </lineage>
</organism>
<accession>A0A2S3UWV7</accession>
<dbReference type="SUPFAM" id="SSF52200">
    <property type="entry name" value="Toll/Interleukin receptor TIR domain"/>
    <property type="match status" value="1"/>
</dbReference>
<protein>
    <submittedName>
        <fullName evidence="2">TIR domain-containing protein</fullName>
    </submittedName>
</protein>
<sequence length="324" mass="36974">MAAKIFFSYSHQDEALRDRLEVQLTMLQRQGLIEVWHDRRMSPGTRLNFEIDRQLNEADVILLLISPDFLASDYCYKIEKSRALARHKNNEARLISVILRPCDWTHTELADFLVVPTDGRAITQWPDEDEAFLDVSNQIRRAVEELDLGQDSLDTHLWIEADMKATEPVEAKVSALPRSSNLRLKKSFTQADKDQFLDETFEHIAKYFEGSLNELCERNGGISHRLRQVNANLFQAKIYREGEEVASCTIFRGGAFGADAISYKEGTTEDTNSLNESLTVEHDDQSLYLKSMGFSMMGDGREDAKLSMAGASELYWSRLIAHLQ</sequence>
<name>A0A2S3UWV7_9HYPH</name>
<dbReference type="Pfam" id="PF13676">
    <property type="entry name" value="TIR_2"/>
    <property type="match status" value="1"/>
</dbReference>
<dbReference type="Proteomes" id="UP000236959">
    <property type="component" value="Unassembled WGS sequence"/>
</dbReference>
<feature type="domain" description="TIR" evidence="1">
    <location>
        <begin position="1"/>
        <end position="143"/>
    </location>
</feature>
<dbReference type="InterPro" id="IPR035897">
    <property type="entry name" value="Toll_tir_struct_dom_sf"/>
</dbReference>
<comment type="caution">
    <text evidence="2">The sequence shown here is derived from an EMBL/GenBank/DDBJ whole genome shotgun (WGS) entry which is preliminary data.</text>
</comment>
<dbReference type="GO" id="GO:0007165">
    <property type="term" value="P:signal transduction"/>
    <property type="evidence" value="ECO:0007669"/>
    <property type="project" value="InterPro"/>
</dbReference>
<gene>
    <name evidence="2" type="ORF">CLV41_103114</name>
</gene>
<dbReference type="RefSeq" id="WP_103222139.1">
    <property type="nucleotide sequence ID" value="NZ_PPCN01000003.1"/>
</dbReference>
<keyword evidence="3" id="KW-1185">Reference proteome</keyword>
<proteinExistence type="predicted"/>
<dbReference type="SMART" id="SM00255">
    <property type="entry name" value="TIR"/>
    <property type="match status" value="1"/>
</dbReference>
<reference evidence="2 3" key="1">
    <citation type="submission" date="2018-01" db="EMBL/GenBank/DDBJ databases">
        <title>Genomic Encyclopedia of Archaeal and Bacterial Type Strains, Phase II (KMG-II): from individual species to whole genera.</title>
        <authorList>
            <person name="Goeker M."/>
        </authorList>
    </citation>
    <scope>NUCLEOTIDE SEQUENCE [LARGE SCALE GENOMIC DNA]</scope>
    <source>
        <strain evidence="2 3">DSM 17023</strain>
    </source>
</reference>
<evidence type="ECO:0000259" key="1">
    <source>
        <dbReference type="PROSITE" id="PS50104"/>
    </source>
</evidence>
<dbReference type="OrthoDB" id="1426235at2"/>
<dbReference type="Gene3D" id="3.40.50.10140">
    <property type="entry name" value="Toll/interleukin-1 receptor homology (TIR) domain"/>
    <property type="match status" value="1"/>
</dbReference>
<dbReference type="EMBL" id="PPCN01000003">
    <property type="protein sequence ID" value="POF32195.1"/>
    <property type="molecule type" value="Genomic_DNA"/>
</dbReference>
<dbReference type="PROSITE" id="PS50104">
    <property type="entry name" value="TIR"/>
    <property type="match status" value="1"/>
</dbReference>